<dbReference type="AlphaFoldDB" id="A0A8J1XRJ0"/>
<sequence>QYYGMDHDAFEHAVEHECLELSNHQLPDNGKYNSQRTYNPYNRNMGQMTVYRLRIKCDCAGDPRLQQQGARCSKVLPYNQQEWPAYMGKYANSHWMDRNHQNS</sequence>
<name>A0A8J1XRJ0_OWEFU</name>
<gene>
    <name evidence="1" type="ORF">OFUS_LOCUS20506</name>
</gene>
<dbReference type="OrthoDB" id="567787at2759"/>
<proteinExistence type="predicted"/>
<evidence type="ECO:0000313" key="1">
    <source>
        <dbReference type="EMBL" id="CAH1796053.1"/>
    </source>
</evidence>
<comment type="caution">
    <text evidence="1">The sequence shown here is derived from an EMBL/GenBank/DDBJ whole genome shotgun (WGS) entry which is preliminary data.</text>
</comment>
<keyword evidence="2" id="KW-1185">Reference proteome</keyword>
<protein>
    <submittedName>
        <fullName evidence="1">Uncharacterized protein</fullName>
    </submittedName>
</protein>
<reference evidence="1" key="1">
    <citation type="submission" date="2022-03" db="EMBL/GenBank/DDBJ databases">
        <authorList>
            <person name="Martin C."/>
        </authorList>
    </citation>
    <scope>NUCLEOTIDE SEQUENCE</scope>
</reference>
<accession>A0A8J1XRJ0</accession>
<dbReference type="EMBL" id="CAIIXF020000010">
    <property type="protein sequence ID" value="CAH1796053.1"/>
    <property type="molecule type" value="Genomic_DNA"/>
</dbReference>
<evidence type="ECO:0000313" key="2">
    <source>
        <dbReference type="Proteomes" id="UP000749559"/>
    </source>
</evidence>
<feature type="non-terminal residue" evidence="1">
    <location>
        <position position="1"/>
    </location>
</feature>
<dbReference type="Proteomes" id="UP000749559">
    <property type="component" value="Unassembled WGS sequence"/>
</dbReference>
<organism evidence="1 2">
    <name type="scientific">Owenia fusiformis</name>
    <name type="common">Polychaete worm</name>
    <dbReference type="NCBI Taxonomy" id="6347"/>
    <lineage>
        <taxon>Eukaryota</taxon>
        <taxon>Metazoa</taxon>
        <taxon>Spiralia</taxon>
        <taxon>Lophotrochozoa</taxon>
        <taxon>Annelida</taxon>
        <taxon>Polychaeta</taxon>
        <taxon>Sedentaria</taxon>
        <taxon>Canalipalpata</taxon>
        <taxon>Sabellida</taxon>
        <taxon>Oweniida</taxon>
        <taxon>Oweniidae</taxon>
        <taxon>Owenia</taxon>
    </lineage>
</organism>